<feature type="domain" description="CSD" evidence="11">
    <location>
        <begin position="516"/>
        <end position="582"/>
    </location>
</feature>
<feature type="region of interest" description="Disordered" evidence="8">
    <location>
        <begin position="1"/>
        <end position="58"/>
    </location>
</feature>
<organism evidence="12 13">
    <name type="scientific">Pelagomonas calceolata</name>
    <dbReference type="NCBI Taxonomy" id="35677"/>
    <lineage>
        <taxon>Eukaryota</taxon>
        <taxon>Sar</taxon>
        <taxon>Stramenopiles</taxon>
        <taxon>Ochrophyta</taxon>
        <taxon>Pelagophyceae</taxon>
        <taxon>Pelagomonadales</taxon>
        <taxon>Pelagomonadaceae</taxon>
        <taxon>Pelagomonas</taxon>
    </lineage>
</organism>
<evidence type="ECO:0000256" key="8">
    <source>
        <dbReference type="SAM" id="MobiDB-lite"/>
    </source>
</evidence>
<protein>
    <recommendedName>
        <fullName evidence="3">RanBP-type and C3HC4-type zinc finger-containing protein 1</fullName>
        <ecNumber evidence="2">2.3.2.31</ecNumber>
    </recommendedName>
</protein>
<feature type="domain" description="RanBP2-type" evidence="10">
    <location>
        <begin position="589"/>
        <end position="620"/>
    </location>
</feature>
<feature type="region of interest" description="Disordered" evidence="8">
    <location>
        <begin position="424"/>
        <end position="512"/>
    </location>
</feature>
<feature type="compositionally biased region" description="Basic and acidic residues" evidence="8">
    <location>
        <begin position="20"/>
        <end position="47"/>
    </location>
</feature>
<evidence type="ECO:0000256" key="4">
    <source>
        <dbReference type="ARBA" id="ARBA00022723"/>
    </source>
</evidence>
<evidence type="ECO:0000256" key="3">
    <source>
        <dbReference type="ARBA" id="ARBA00017887"/>
    </source>
</evidence>
<dbReference type="GO" id="GO:0003676">
    <property type="term" value="F:nucleic acid binding"/>
    <property type="evidence" value="ECO:0007669"/>
    <property type="project" value="InterPro"/>
</dbReference>
<dbReference type="SMART" id="SM00454">
    <property type="entry name" value="SAM"/>
    <property type="match status" value="1"/>
</dbReference>
<dbReference type="PROSITE" id="PS51857">
    <property type="entry name" value="CSD_2"/>
    <property type="match status" value="1"/>
</dbReference>
<dbReference type="PROSITE" id="PS01358">
    <property type="entry name" value="ZF_RANBP2_1"/>
    <property type="match status" value="1"/>
</dbReference>
<comment type="catalytic activity">
    <reaction evidence="1">
        <text>[E2 ubiquitin-conjugating enzyme]-S-ubiquitinyl-L-cysteine + [acceptor protein]-L-lysine = [E2 ubiquitin-conjugating enzyme]-L-cysteine + [acceptor protein]-N(6)-ubiquitinyl-L-lysine.</text>
        <dbReference type="EC" id="2.3.2.31"/>
    </reaction>
</comment>
<feature type="compositionally biased region" description="Basic residues" evidence="8">
    <location>
        <begin position="352"/>
        <end position="363"/>
    </location>
</feature>
<dbReference type="InterPro" id="IPR013761">
    <property type="entry name" value="SAM/pointed_sf"/>
</dbReference>
<dbReference type="Pfam" id="PF13920">
    <property type="entry name" value="zf-C3HC4_3"/>
    <property type="match status" value="1"/>
</dbReference>
<evidence type="ECO:0000256" key="6">
    <source>
        <dbReference type="ARBA" id="ARBA00022833"/>
    </source>
</evidence>
<dbReference type="InterPro" id="IPR011129">
    <property type="entry name" value="CSD"/>
</dbReference>
<proteinExistence type="predicted"/>
<dbReference type="InterPro" id="IPR001660">
    <property type="entry name" value="SAM"/>
</dbReference>
<dbReference type="SMART" id="SM00184">
    <property type="entry name" value="RING"/>
    <property type="match status" value="1"/>
</dbReference>
<dbReference type="EMBL" id="CAKKNE010000005">
    <property type="protein sequence ID" value="CAH0375912.1"/>
    <property type="molecule type" value="Genomic_DNA"/>
</dbReference>
<dbReference type="InterPro" id="IPR001841">
    <property type="entry name" value="Znf_RING"/>
</dbReference>
<keyword evidence="13" id="KW-1185">Reference proteome</keyword>
<feature type="region of interest" description="Disordered" evidence="8">
    <location>
        <begin position="119"/>
        <end position="143"/>
    </location>
</feature>
<dbReference type="InterPro" id="IPR036443">
    <property type="entry name" value="Znf_RanBP2_sf"/>
</dbReference>
<dbReference type="SUPFAM" id="SSF57850">
    <property type="entry name" value="RING/U-box"/>
    <property type="match status" value="1"/>
</dbReference>
<dbReference type="GO" id="GO:0008270">
    <property type="term" value="F:zinc ion binding"/>
    <property type="evidence" value="ECO:0007669"/>
    <property type="project" value="UniProtKB-KW"/>
</dbReference>
<evidence type="ECO:0000256" key="5">
    <source>
        <dbReference type="ARBA" id="ARBA00022771"/>
    </source>
</evidence>
<feature type="region of interest" description="Disordered" evidence="8">
    <location>
        <begin position="715"/>
        <end position="741"/>
    </location>
</feature>
<evidence type="ECO:0000259" key="11">
    <source>
        <dbReference type="PROSITE" id="PS51857"/>
    </source>
</evidence>
<dbReference type="PROSITE" id="PS50199">
    <property type="entry name" value="ZF_RANBP2_2"/>
    <property type="match status" value="1"/>
</dbReference>
<evidence type="ECO:0000259" key="10">
    <source>
        <dbReference type="PROSITE" id="PS50199"/>
    </source>
</evidence>
<dbReference type="InterPro" id="IPR002059">
    <property type="entry name" value="CSP_DNA-bd"/>
</dbReference>
<name>A0A8J2SXH7_9STRA</name>
<keyword evidence="5 7" id="KW-0863">Zinc-finger</keyword>
<evidence type="ECO:0000259" key="9">
    <source>
        <dbReference type="PROSITE" id="PS50089"/>
    </source>
</evidence>
<accession>A0A8J2SXH7</accession>
<dbReference type="Proteomes" id="UP000789595">
    <property type="component" value="Unassembled WGS sequence"/>
</dbReference>
<dbReference type="EC" id="2.3.2.31" evidence="2"/>
<feature type="region of interest" description="Disordered" evidence="8">
    <location>
        <begin position="345"/>
        <end position="394"/>
    </location>
</feature>
<evidence type="ECO:0000256" key="7">
    <source>
        <dbReference type="PROSITE-ProRule" id="PRU00322"/>
    </source>
</evidence>
<evidence type="ECO:0000313" key="13">
    <source>
        <dbReference type="Proteomes" id="UP000789595"/>
    </source>
</evidence>
<reference evidence="12" key="1">
    <citation type="submission" date="2021-11" db="EMBL/GenBank/DDBJ databases">
        <authorList>
            <consortium name="Genoscope - CEA"/>
            <person name="William W."/>
        </authorList>
    </citation>
    <scope>NUCLEOTIDE SEQUENCE</scope>
</reference>
<comment type="caution">
    <text evidence="12">The sequence shown here is derived from an EMBL/GenBank/DDBJ whole genome shotgun (WGS) entry which is preliminary data.</text>
</comment>
<dbReference type="Gene3D" id="1.10.150.50">
    <property type="entry name" value="Transcription Factor, Ets-1"/>
    <property type="match status" value="1"/>
</dbReference>
<evidence type="ECO:0000256" key="1">
    <source>
        <dbReference type="ARBA" id="ARBA00001798"/>
    </source>
</evidence>
<feature type="compositionally biased region" description="Pro residues" evidence="8">
    <location>
        <begin position="716"/>
        <end position="732"/>
    </location>
</feature>
<dbReference type="AlphaFoldDB" id="A0A8J2SXH7"/>
<keyword evidence="6" id="KW-0862">Zinc</keyword>
<dbReference type="Gene3D" id="3.30.40.10">
    <property type="entry name" value="Zinc/RING finger domain, C3HC4 (zinc finger)"/>
    <property type="match status" value="1"/>
</dbReference>
<dbReference type="SUPFAM" id="SSF90209">
    <property type="entry name" value="Ran binding protein zinc finger-like"/>
    <property type="match status" value="1"/>
</dbReference>
<dbReference type="PROSITE" id="PS50089">
    <property type="entry name" value="ZF_RING_2"/>
    <property type="match status" value="1"/>
</dbReference>
<feature type="domain" description="RING-type" evidence="9">
    <location>
        <begin position="816"/>
        <end position="850"/>
    </location>
</feature>
<dbReference type="GO" id="GO:0061630">
    <property type="term" value="F:ubiquitin protein ligase activity"/>
    <property type="evidence" value="ECO:0007669"/>
    <property type="project" value="UniProtKB-EC"/>
</dbReference>
<evidence type="ECO:0000313" key="12">
    <source>
        <dbReference type="EMBL" id="CAH0375912.1"/>
    </source>
</evidence>
<evidence type="ECO:0000256" key="2">
    <source>
        <dbReference type="ARBA" id="ARBA00012251"/>
    </source>
</evidence>
<dbReference type="SUPFAM" id="SSF50249">
    <property type="entry name" value="Nucleic acid-binding proteins"/>
    <property type="match status" value="1"/>
</dbReference>
<keyword evidence="4" id="KW-0479">Metal-binding</keyword>
<feature type="compositionally biased region" description="Basic and acidic residues" evidence="8">
    <location>
        <begin position="1"/>
        <end position="11"/>
    </location>
</feature>
<feature type="compositionally biased region" description="Low complexity" evidence="8">
    <location>
        <begin position="441"/>
        <end position="490"/>
    </location>
</feature>
<dbReference type="InterPro" id="IPR012340">
    <property type="entry name" value="NA-bd_OB-fold"/>
</dbReference>
<dbReference type="SMART" id="SM00357">
    <property type="entry name" value="CSP"/>
    <property type="match status" value="1"/>
</dbReference>
<dbReference type="InterPro" id="IPR013083">
    <property type="entry name" value="Znf_RING/FYVE/PHD"/>
</dbReference>
<gene>
    <name evidence="12" type="ORF">PECAL_5P04610</name>
</gene>
<sequence length="861" mass="91645">MGGTHSVDKELTSGLVRRAFSKEHGRDPTEEEAARFTTAYERDDPTDAHLGPVDAEEADVYRDTASTLLQAAADREPTDDELSGFTDKMARAFRRAALEAVSDIETTRRELVRRAVEAEKASSEVVPFGPPPRPADESAAESPFEHAARLEHEKVRVVAAAAHAVWSSTKTDSKEVKDSFDTHIDSTGDQKAWDLKVERAGKYLATVAKLDAKTGAETRELHSAAADRAIAEATEGDKDVRNIARGVYELNCSGGDLDYPSLSSEDAADMGLRYESVPWEDLEAYDQDMFDSLIKAARTAQRVDIINETRIAALAKRERDAAAELKEREAQSRAAEADLLAQLDAEAADAPKKKKKKKKKKAASRSQSPATLDAVAPEAAAPAPAPAAAPTVDEAPAPAVDAPAVADDWETAADAGAAPAPLEEDAAAPAPDDGDGTSTVAPAPAAPAEEAAAPAPAATDAPPEPNAWKTPVEAETTAKAPAAAAEAPAPAEEDAWETVGRRPRRAGDAAPAAPVRRRGTVINVNKAEGYCFVQPDAGGTNVFLSFKERYAQEGDRIEYELVPSGRPERHAVKAGRAVNLSRATEARGPGGTPDWWCAACETNNFAARPACRRCGAARSAPKDEAPPVPEGRFTGVVVGAWRGCYFLRGEDGSEDLLLHADDLDAGRPTRVDLSAPPDNAILAVGDRVCYALARARYADRLAYYRLKCVDVSRAPPVVPDAPPSPPRPPVPADPDLLPDEPLDPPVARLLASLGLESVGPVLMREEIDWESLCLLDTDSLVDCGVDAADARRICERVELAKAGAPVRAASDPERECPICFEPERSTALVPCGHILCRACAAAHESCPVCRAAVTSRLRLFH</sequence>
<dbReference type="InterPro" id="IPR017907">
    <property type="entry name" value="Znf_RING_CS"/>
</dbReference>
<dbReference type="InterPro" id="IPR001876">
    <property type="entry name" value="Znf_RanBP2"/>
</dbReference>
<feature type="compositionally biased region" description="Low complexity" evidence="8">
    <location>
        <begin position="369"/>
        <end position="394"/>
    </location>
</feature>
<dbReference type="Gene3D" id="2.40.50.140">
    <property type="entry name" value="Nucleic acid-binding proteins"/>
    <property type="match status" value="1"/>
</dbReference>
<dbReference type="OrthoDB" id="76949at2759"/>
<dbReference type="PROSITE" id="PS00518">
    <property type="entry name" value="ZF_RING_1"/>
    <property type="match status" value="1"/>
</dbReference>